<evidence type="ECO:0000313" key="1">
    <source>
        <dbReference type="EMBL" id="KAK1289363.1"/>
    </source>
</evidence>
<name>A0AAV9CJJ0_ACOCL</name>
<reference evidence="1" key="2">
    <citation type="submission" date="2023-06" db="EMBL/GenBank/DDBJ databases">
        <authorList>
            <person name="Ma L."/>
            <person name="Liu K.-W."/>
            <person name="Li Z."/>
            <person name="Hsiao Y.-Y."/>
            <person name="Qi Y."/>
            <person name="Fu T."/>
            <person name="Tang G."/>
            <person name="Zhang D."/>
            <person name="Sun W.-H."/>
            <person name="Liu D.-K."/>
            <person name="Li Y."/>
            <person name="Chen G.-Z."/>
            <person name="Liu X.-D."/>
            <person name="Liao X.-Y."/>
            <person name="Jiang Y.-T."/>
            <person name="Yu X."/>
            <person name="Hao Y."/>
            <person name="Huang J."/>
            <person name="Zhao X.-W."/>
            <person name="Ke S."/>
            <person name="Chen Y.-Y."/>
            <person name="Wu W.-L."/>
            <person name="Hsu J.-L."/>
            <person name="Lin Y.-F."/>
            <person name="Huang M.-D."/>
            <person name="Li C.-Y."/>
            <person name="Huang L."/>
            <person name="Wang Z.-W."/>
            <person name="Zhao X."/>
            <person name="Zhong W.-Y."/>
            <person name="Peng D.-H."/>
            <person name="Ahmad S."/>
            <person name="Lan S."/>
            <person name="Zhang J.-S."/>
            <person name="Tsai W.-C."/>
            <person name="Van De Peer Y."/>
            <person name="Liu Z.-J."/>
        </authorList>
    </citation>
    <scope>NUCLEOTIDE SEQUENCE</scope>
    <source>
        <strain evidence="1">CP</strain>
        <tissue evidence="1">Leaves</tissue>
    </source>
</reference>
<reference evidence="1" key="1">
    <citation type="journal article" date="2023" name="Nat. Commun.">
        <title>Diploid and tetraploid genomes of Acorus and the evolution of monocots.</title>
        <authorList>
            <person name="Ma L."/>
            <person name="Liu K.W."/>
            <person name="Li Z."/>
            <person name="Hsiao Y.Y."/>
            <person name="Qi Y."/>
            <person name="Fu T."/>
            <person name="Tang G.D."/>
            <person name="Zhang D."/>
            <person name="Sun W.H."/>
            <person name="Liu D.K."/>
            <person name="Li Y."/>
            <person name="Chen G.Z."/>
            <person name="Liu X.D."/>
            <person name="Liao X.Y."/>
            <person name="Jiang Y.T."/>
            <person name="Yu X."/>
            <person name="Hao Y."/>
            <person name="Huang J."/>
            <person name="Zhao X.W."/>
            <person name="Ke S."/>
            <person name="Chen Y.Y."/>
            <person name="Wu W.L."/>
            <person name="Hsu J.L."/>
            <person name="Lin Y.F."/>
            <person name="Huang M.D."/>
            <person name="Li C.Y."/>
            <person name="Huang L."/>
            <person name="Wang Z.W."/>
            <person name="Zhao X."/>
            <person name="Zhong W.Y."/>
            <person name="Peng D.H."/>
            <person name="Ahmad S."/>
            <person name="Lan S."/>
            <person name="Zhang J.S."/>
            <person name="Tsai W.C."/>
            <person name="Van de Peer Y."/>
            <person name="Liu Z.J."/>
        </authorList>
    </citation>
    <scope>NUCLEOTIDE SEQUENCE</scope>
    <source>
        <strain evidence="1">CP</strain>
    </source>
</reference>
<dbReference type="EMBL" id="JAUJYO010000018">
    <property type="protein sequence ID" value="KAK1289363.1"/>
    <property type="molecule type" value="Genomic_DNA"/>
</dbReference>
<protein>
    <submittedName>
        <fullName evidence="1">Uncharacterized protein</fullName>
    </submittedName>
</protein>
<comment type="caution">
    <text evidence="1">The sequence shown here is derived from an EMBL/GenBank/DDBJ whole genome shotgun (WGS) entry which is preliminary data.</text>
</comment>
<dbReference type="AlphaFoldDB" id="A0AAV9CJJ0"/>
<sequence length="134" mass="14791">MTSPPRNHHHLHNAHATPPQQGLHLDCTSFLSLPSTLYSSSNCTAHSLLLDPIILSLPSTSSLQHLLLLRLPPPDGTLLQFGGFPFGDWLELPNYLSILHFYSSSIFTLPTNSSPTAMSSHTHAIYNARRNKGR</sequence>
<accession>A0AAV9CJJ0</accession>
<keyword evidence="2" id="KW-1185">Reference proteome</keyword>
<organism evidence="1 2">
    <name type="scientific">Acorus calamus</name>
    <name type="common">Sweet flag</name>
    <dbReference type="NCBI Taxonomy" id="4465"/>
    <lineage>
        <taxon>Eukaryota</taxon>
        <taxon>Viridiplantae</taxon>
        <taxon>Streptophyta</taxon>
        <taxon>Embryophyta</taxon>
        <taxon>Tracheophyta</taxon>
        <taxon>Spermatophyta</taxon>
        <taxon>Magnoliopsida</taxon>
        <taxon>Liliopsida</taxon>
        <taxon>Acoraceae</taxon>
        <taxon>Acorus</taxon>
    </lineage>
</organism>
<gene>
    <name evidence="1" type="ORF">QJS10_CPB18g00628</name>
</gene>
<proteinExistence type="predicted"/>
<evidence type="ECO:0000313" key="2">
    <source>
        <dbReference type="Proteomes" id="UP001180020"/>
    </source>
</evidence>
<dbReference type="Proteomes" id="UP001180020">
    <property type="component" value="Unassembled WGS sequence"/>
</dbReference>